<proteinExistence type="predicted"/>
<dbReference type="eggNOG" id="KOG2440">
    <property type="taxonomic scope" value="Eukaryota"/>
</dbReference>
<dbReference type="GO" id="GO:0003872">
    <property type="term" value="F:6-phosphofructokinase activity"/>
    <property type="evidence" value="ECO:0007669"/>
    <property type="project" value="InterPro"/>
</dbReference>
<dbReference type="Proteomes" id="UP000032180">
    <property type="component" value="Chromosome 8"/>
</dbReference>
<reference evidence="3" key="2">
    <citation type="submission" date="2013-12" db="EMBL/GenBank/DDBJ databases">
        <authorList>
            <person name="Yu Y."/>
            <person name="Lee S."/>
            <person name="de Baynast K."/>
            <person name="Wissotski M."/>
            <person name="Liu L."/>
            <person name="Talag J."/>
            <person name="Goicoechea J."/>
            <person name="Angelova A."/>
            <person name="Jetty R."/>
            <person name="Kudrna D."/>
            <person name="Golser W."/>
            <person name="Rivera L."/>
            <person name="Zhang J."/>
            <person name="Wing R."/>
        </authorList>
    </citation>
    <scope>NUCLEOTIDE SEQUENCE</scope>
</reference>
<feature type="compositionally biased region" description="Basic residues" evidence="1">
    <location>
        <begin position="12"/>
        <end position="23"/>
    </location>
</feature>
<accession>A0A0D9X777</accession>
<dbReference type="Gramene" id="LPERR08G10370.1">
    <property type="protein sequence ID" value="LPERR08G10370.1"/>
    <property type="gene ID" value="LPERR08G10370"/>
</dbReference>
<organism evidence="2 3">
    <name type="scientific">Leersia perrieri</name>
    <dbReference type="NCBI Taxonomy" id="77586"/>
    <lineage>
        <taxon>Eukaryota</taxon>
        <taxon>Viridiplantae</taxon>
        <taxon>Streptophyta</taxon>
        <taxon>Embryophyta</taxon>
        <taxon>Tracheophyta</taxon>
        <taxon>Spermatophyta</taxon>
        <taxon>Magnoliopsida</taxon>
        <taxon>Liliopsida</taxon>
        <taxon>Poales</taxon>
        <taxon>Poaceae</taxon>
        <taxon>BOP clade</taxon>
        <taxon>Oryzoideae</taxon>
        <taxon>Oryzeae</taxon>
        <taxon>Oryzinae</taxon>
        <taxon>Leersia</taxon>
    </lineage>
</organism>
<dbReference type="AlphaFoldDB" id="A0A0D9X777"/>
<sequence length="86" mass="9401">MGNVVLRPSGAARRRKSSGRRRSICSSPGTHEVVRNYIAKTCFVRVDVVFCGRQSPGGHNVIWGLHEAAHNPNSKLIDFLGPAIPH</sequence>
<dbReference type="SUPFAM" id="SSF53784">
    <property type="entry name" value="Phosphofructokinase"/>
    <property type="match status" value="1"/>
</dbReference>
<dbReference type="Gene3D" id="3.40.50.450">
    <property type="match status" value="1"/>
</dbReference>
<keyword evidence="3" id="KW-1185">Reference proteome</keyword>
<evidence type="ECO:0000313" key="2">
    <source>
        <dbReference type="EnsemblPlants" id="LPERR08G10370.1"/>
    </source>
</evidence>
<dbReference type="STRING" id="77586.A0A0D9X777"/>
<name>A0A0D9X777_9ORYZ</name>
<evidence type="ECO:0008006" key="4">
    <source>
        <dbReference type="Google" id="ProtNLM"/>
    </source>
</evidence>
<reference evidence="2 3" key="1">
    <citation type="submission" date="2012-08" db="EMBL/GenBank/DDBJ databases">
        <title>Oryza genome evolution.</title>
        <authorList>
            <person name="Wing R.A."/>
        </authorList>
    </citation>
    <scope>NUCLEOTIDE SEQUENCE</scope>
</reference>
<evidence type="ECO:0000313" key="3">
    <source>
        <dbReference type="Proteomes" id="UP000032180"/>
    </source>
</evidence>
<dbReference type="InterPro" id="IPR035966">
    <property type="entry name" value="PKF_sf"/>
</dbReference>
<reference evidence="2" key="3">
    <citation type="submission" date="2015-04" db="UniProtKB">
        <authorList>
            <consortium name="EnsemblPlants"/>
        </authorList>
    </citation>
    <scope>IDENTIFICATION</scope>
</reference>
<dbReference type="EnsemblPlants" id="LPERR08G10370.1">
    <property type="protein sequence ID" value="LPERR08G10370.1"/>
    <property type="gene ID" value="LPERR08G10370"/>
</dbReference>
<dbReference type="HOGENOM" id="CLU_2501210_0_0_1"/>
<protein>
    <recommendedName>
        <fullName evidence="4">Phosphofructokinase domain-containing protein</fullName>
    </recommendedName>
</protein>
<feature type="region of interest" description="Disordered" evidence="1">
    <location>
        <begin position="1"/>
        <end position="26"/>
    </location>
</feature>
<evidence type="ECO:0000256" key="1">
    <source>
        <dbReference type="SAM" id="MobiDB-lite"/>
    </source>
</evidence>